<gene>
    <name evidence="1" type="ORF">NDU88_003068</name>
</gene>
<reference evidence="1" key="1">
    <citation type="journal article" date="2022" name="bioRxiv">
        <title>Sequencing and chromosome-scale assembly of the giantPleurodeles waltlgenome.</title>
        <authorList>
            <person name="Brown T."/>
            <person name="Elewa A."/>
            <person name="Iarovenko S."/>
            <person name="Subramanian E."/>
            <person name="Araus A.J."/>
            <person name="Petzold A."/>
            <person name="Susuki M."/>
            <person name="Suzuki K.-i.T."/>
            <person name="Hayashi T."/>
            <person name="Toyoda A."/>
            <person name="Oliveira C."/>
            <person name="Osipova E."/>
            <person name="Leigh N.D."/>
            <person name="Simon A."/>
            <person name="Yun M.H."/>
        </authorList>
    </citation>
    <scope>NUCLEOTIDE SEQUENCE</scope>
    <source>
        <strain evidence="1">20211129_DDA</strain>
        <tissue evidence="1">Liver</tissue>
    </source>
</reference>
<organism evidence="1 2">
    <name type="scientific">Pleurodeles waltl</name>
    <name type="common">Iberian ribbed newt</name>
    <dbReference type="NCBI Taxonomy" id="8319"/>
    <lineage>
        <taxon>Eukaryota</taxon>
        <taxon>Metazoa</taxon>
        <taxon>Chordata</taxon>
        <taxon>Craniata</taxon>
        <taxon>Vertebrata</taxon>
        <taxon>Euteleostomi</taxon>
        <taxon>Amphibia</taxon>
        <taxon>Batrachia</taxon>
        <taxon>Caudata</taxon>
        <taxon>Salamandroidea</taxon>
        <taxon>Salamandridae</taxon>
        <taxon>Pleurodelinae</taxon>
        <taxon>Pleurodeles</taxon>
    </lineage>
</organism>
<protein>
    <submittedName>
        <fullName evidence="1">Uncharacterized protein</fullName>
    </submittedName>
</protein>
<dbReference type="EMBL" id="JANPWB010000014">
    <property type="protein sequence ID" value="KAJ1097952.1"/>
    <property type="molecule type" value="Genomic_DNA"/>
</dbReference>
<dbReference type="Gene3D" id="3.60.10.10">
    <property type="entry name" value="Endonuclease/exonuclease/phosphatase"/>
    <property type="match status" value="1"/>
</dbReference>
<comment type="caution">
    <text evidence="1">The sequence shown here is derived from an EMBL/GenBank/DDBJ whole genome shotgun (WGS) entry which is preliminary data.</text>
</comment>
<dbReference type="AlphaFoldDB" id="A0AAV7M616"/>
<sequence>MDILNVYIPPGWSLWVQLIWKECSACISKIRKGSISDKTTSGHERDGDVILVCEDFNTPACDAINSSEIVIEDRSMRIPESAMSCPRSTKKAEAFTDLMLSNGLRFVNSRSKSDAAVKATFENGISLSVIDYVIVNVEA</sequence>
<evidence type="ECO:0000313" key="2">
    <source>
        <dbReference type="Proteomes" id="UP001066276"/>
    </source>
</evidence>
<evidence type="ECO:0000313" key="1">
    <source>
        <dbReference type="EMBL" id="KAJ1097952.1"/>
    </source>
</evidence>
<proteinExistence type="predicted"/>
<dbReference type="Proteomes" id="UP001066276">
    <property type="component" value="Chromosome 10"/>
</dbReference>
<accession>A0AAV7M616</accession>
<name>A0AAV7M616_PLEWA</name>
<keyword evidence="2" id="KW-1185">Reference proteome</keyword>
<dbReference type="InterPro" id="IPR036691">
    <property type="entry name" value="Endo/exonu/phosph_ase_sf"/>
</dbReference>